<accession>A0A0C3B273</accession>
<dbReference type="GO" id="GO:0005669">
    <property type="term" value="C:transcription factor TFIID complex"/>
    <property type="evidence" value="ECO:0007669"/>
    <property type="project" value="TreeGrafter"/>
</dbReference>
<dbReference type="InterPro" id="IPR009072">
    <property type="entry name" value="Histone-fold"/>
</dbReference>
<dbReference type="PANTHER" id="PTHR48068">
    <property type="entry name" value="TAF9 RNA POLYMERASE II, TATA BOX-BINDING PROTEIN (TBP)-ASSOCIATED FACTOR"/>
    <property type="match status" value="1"/>
</dbReference>
<dbReference type="GO" id="GO:0046982">
    <property type="term" value="F:protein heterodimerization activity"/>
    <property type="evidence" value="ECO:0007669"/>
    <property type="project" value="InterPro"/>
</dbReference>
<evidence type="ECO:0000256" key="2">
    <source>
        <dbReference type="ARBA" id="ARBA00007646"/>
    </source>
</evidence>
<dbReference type="PANTHER" id="PTHR48068:SF4">
    <property type="entry name" value="TATA-BOX BINDING PROTEIN ASSOCIATED FACTOR 9"/>
    <property type="match status" value="1"/>
</dbReference>
<feature type="compositionally biased region" description="Acidic residues" evidence="6">
    <location>
        <begin position="144"/>
        <end position="172"/>
    </location>
</feature>
<dbReference type="HOGENOM" id="CLU_068315_5_1_1"/>
<protein>
    <recommendedName>
        <fullName evidence="9">Transcription initiation factor TFIID subunit 9</fullName>
    </recommendedName>
</protein>
<dbReference type="Proteomes" id="UP000054097">
    <property type="component" value="Unassembled WGS sequence"/>
</dbReference>
<dbReference type="GO" id="GO:0003713">
    <property type="term" value="F:transcription coactivator activity"/>
    <property type="evidence" value="ECO:0007669"/>
    <property type="project" value="TreeGrafter"/>
</dbReference>
<dbReference type="InterPro" id="IPR003162">
    <property type="entry name" value="TFIID-31"/>
</dbReference>
<feature type="compositionally biased region" description="Acidic residues" evidence="6">
    <location>
        <begin position="200"/>
        <end position="210"/>
    </location>
</feature>
<dbReference type="Gene3D" id="1.10.20.10">
    <property type="entry name" value="Histone, subunit A"/>
    <property type="match status" value="1"/>
</dbReference>
<dbReference type="STRING" id="933852.A0A0C3B273"/>
<keyword evidence="3" id="KW-0805">Transcription regulation</keyword>
<evidence type="ECO:0000256" key="4">
    <source>
        <dbReference type="ARBA" id="ARBA00023163"/>
    </source>
</evidence>
<keyword evidence="4" id="KW-0804">Transcription</keyword>
<keyword evidence="5" id="KW-0539">Nucleus</keyword>
<dbReference type="GO" id="GO:0016251">
    <property type="term" value="F:RNA polymerase II general transcription initiation factor activity"/>
    <property type="evidence" value="ECO:0007669"/>
    <property type="project" value="TreeGrafter"/>
</dbReference>
<comment type="similarity">
    <text evidence="2">Belongs to the TAF9 family.</text>
</comment>
<dbReference type="EMBL" id="KN824313">
    <property type="protein sequence ID" value="KIM25591.1"/>
    <property type="molecule type" value="Genomic_DNA"/>
</dbReference>
<dbReference type="OrthoDB" id="341924at2759"/>
<keyword evidence="8" id="KW-1185">Reference proteome</keyword>
<gene>
    <name evidence="7" type="ORF">M408DRAFT_331131</name>
</gene>
<reference evidence="8" key="2">
    <citation type="submission" date="2015-01" db="EMBL/GenBank/DDBJ databases">
        <title>Evolutionary Origins and Diversification of the Mycorrhizal Mutualists.</title>
        <authorList>
            <consortium name="DOE Joint Genome Institute"/>
            <consortium name="Mycorrhizal Genomics Consortium"/>
            <person name="Kohler A."/>
            <person name="Kuo A."/>
            <person name="Nagy L.G."/>
            <person name="Floudas D."/>
            <person name="Copeland A."/>
            <person name="Barry K.W."/>
            <person name="Cichocki N."/>
            <person name="Veneault-Fourrey C."/>
            <person name="LaButti K."/>
            <person name="Lindquist E.A."/>
            <person name="Lipzen A."/>
            <person name="Lundell T."/>
            <person name="Morin E."/>
            <person name="Murat C."/>
            <person name="Riley R."/>
            <person name="Ohm R."/>
            <person name="Sun H."/>
            <person name="Tunlid A."/>
            <person name="Henrissat B."/>
            <person name="Grigoriev I.V."/>
            <person name="Hibbett D.S."/>
            <person name="Martin F."/>
        </authorList>
    </citation>
    <scope>NUCLEOTIDE SEQUENCE [LARGE SCALE GENOMIC DNA]</scope>
    <source>
        <strain evidence="8">MAFF 305830</strain>
    </source>
</reference>
<evidence type="ECO:0000256" key="5">
    <source>
        <dbReference type="ARBA" id="ARBA00023242"/>
    </source>
</evidence>
<name>A0A0C3B273_SERVB</name>
<dbReference type="GO" id="GO:0000124">
    <property type="term" value="C:SAGA complex"/>
    <property type="evidence" value="ECO:0007669"/>
    <property type="project" value="TreeGrafter"/>
</dbReference>
<sequence>MANMMPDKPVANLPHSARALALLLAATPSVVDAPPRVLHMLMEFAHRYTAQVLSDAQIFAEHAGRPGRLTTDDVTLAIQGKVGFEFGGRVPKEYILSLAASTNEVPLPPVQEAFGIRLPPPEQCLVQPDFELIPNMPPEEDALYEEVEEEVTDDEADADANEDEDEDDDDVEMHDGDGNVNGVKQENGMDVEGGDKEGSDLFDGDEDETEAKDARRPVEEDDDYD</sequence>
<dbReference type="GO" id="GO:0051123">
    <property type="term" value="P:RNA polymerase II preinitiation complex assembly"/>
    <property type="evidence" value="ECO:0007669"/>
    <property type="project" value="TreeGrafter"/>
</dbReference>
<dbReference type="Pfam" id="PF02291">
    <property type="entry name" value="TFIID-31kDa"/>
    <property type="match status" value="1"/>
</dbReference>
<comment type="subcellular location">
    <subcellularLocation>
        <location evidence="1">Nucleus</location>
    </subcellularLocation>
</comment>
<dbReference type="AlphaFoldDB" id="A0A0C3B273"/>
<organism evidence="7 8">
    <name type="scientific">Serendipita vermifera MAFF 305830</name>
    <dbReference type="NCBI Taxonomy" id="933852"/>
    <lineage>
        <taxon>Eukaryota</taxon>
        <taxon>Fungi</taxon>
        <taxon>Dikarya</taxon>
        <taxon>Basidiomycota</taxon>
        <taxon>Agaricomycotina</taxon>
        <taxon>Agaricomycetes</taxon>
        <taxon>Sebacinales</taxon>
        <taxon>Serendipitaceae</taxon>
        <taxon>Serendipita</taxon>
    </lineage>
</organism>
<feature type="region of interest" description="Disordered" evidence="6">
    <location>
        <begin position="144"/>
        <end position="225"/>
    </location>
</feature>
<dbReference type="CDD" id="cd07979">
    <property type="entry name" value="HFD_TAF9"/>
    <property type="match status" value="1"/>
</dbReference>
<reference evidence="7 8" key="1">
    <citation type="submission" date="2014-04" db="EMBL/GenBank/DDBJ databases">
        <authorList>
            <consortium name="DOE Joint Genome Institute"/>
            <person name="Kuo A."/>
            <person name="Zuccaro A."/>
            <person name="Kohler A."/>
            <person name="Nagy L.G."/>
            <person name="Floudas D."/>
            <person name="Copeland A."/>
            <person name="Barry K.W."/>
            <person name="Cichocki N."/>
            <person name="Veneault-Fourrey C."/>
            <person name="LaButti K."/>
            <person name="Lindquist E.A."/>
            <person name="Lipzen A."/>
            <person name="Lundell T."/>
            <person name="Morin E."/>
            <person name="Murat C."/>
            <person name="Sun H."/>
            <person name="Tunlid A."/>
            <person name="Henrissat B."/>
            <person name="Grigoriev I.V."/>
            <person name="Hibbett D.S."/>
            <person name="Martin F."/>
            <person name="Nordberg H.P."/>
            <person name="Cantor M.N."/>
            <person name="Hua S.X."/>
        </authorList>
    </citation>
    <scope>NUCLEOTIDE SEQUENCE [LARGE SCALE GENOMIC DNA]</scope>
    <source>
        <strain evidence="7 8">MAFF 305830</strain>
    </source>
</reference>
<evidence type="ECO:0000313" key="8">
    <source>
        <dbReference type="Proteomes" id="UP000054097"/>
    </source>
</evidence>
<evidence type="ECO:0000313" key="7">
    <source>
        <dbReference type="EMBL" id="KIM25591.1"/>
    </source>
</evidence>
<evidence type="ECO:0000256" key="1">
    <source>
        <dbReference type="ARBA" id="ARBA00004123"/>
    </source>
</evidence>
<evidence type="ECO:0000256" key="3">
    <source>
        <dbReference type="ARBA" id="ARBA00023015"/>
    </source>
</evidence>
<proteinExistence type="inferred from homology"/>
<dbReference type="SUPFAM" id="SSF47113">
    <property type="entry name" value="Histone-fold"/>
    <property type="match status" value="1"/>
</dbReference>
<evidence type="ECO:0008006" key="9">
    <source>
        <dbReference type="Google" id="ProtNLM"/>
    </source>
</evidence>
<dbReference type="InterPro" id="IPR051431">
    <property type="entry name" value="TFIID_subunit_9"/>
</dbReference>
<evidence type="ECO:0000256" key="6">
    <source>
        <dbReference type="SAM" id="MobiDB-lite"/>
    </source>
</evidence>